<dbReference type="CDD" id="cd14852">
    <property type="entry name" value="LD-carboxypeptidase"/>
    <property type="match status" value="1"/>
</dbReference>
<dbReference type="PANTHER" id="PTHR34385:SF1">
    <property type="entry name" value="PEPTIDOGLYCAN L-ALANYL-D-GLUTAMATE ENDOPEPTIDASE CWLK"/>
    <property type="match status" value="1"/>
</dbReference>
<dbReference type="GO" id="GO:0006508">
    <property type="term" value="P:proteolysis"/>
    <property type="evidence" value="ECO:0007669"/>
    <property type="project" value="InterPro"/>
</dbReference>
<dbReference type="EMBL" id="MPKA01000090">
    <property type="protein sequence ID" value="OLU45033.1"/>
    <property type="molecule type" value="Genomic_DNA"/>
</dbReference>
<dbReference type="Proteomes" id="UP000186705">
    <property type="component" value="Unassembled WGS sequence"/>
</dbReference>
<dbReference type="SUPFAM" id="SSF55166">
    <property type="entry name" value="Hedgehog/DD-peptidase"/>
    <property type="match status" value="1"/>
</dbReference>
<evidence type="ECO:0000259" key="1">
    <source>
        <dbReference type="Pfam" id="PF02557"/>
    </source>
</evidence>
<evidence type="ECO:0000313" key="2">
    <source>
        <dbReference type="EMBL" id="OLU45033.1"/>
    </source>
</evidence>
<dbReference type="InterPro" id="IPR052179">
    <property type="entry name" value="DD-CPase-like"/>
</dbReference>
<dbReference type="InterPro" id="IPR009045">
    <property type="entry name" value="Zn_M74/Hedgehog-like"/>
</dbReference>
<dbReference type="Pfam" id="PF02557">
    <property type="entry name" value="VanY"/>
    <property type="match status" value="1"/>
</dbReference>
<dbReference type="AlphaFoldDB" id="A0A1U7NKU6"/>
<dbReference type="GO" id="GO:0008233">
    <property type="term" value="F:peptidase activity"/>
    <property type="evidence" value="ECO:0007669"/>
    <property type="project" value="InterPro"/>
</dbReference>
<sequence>MHETYDPLARYPYATEENRKTILEHLDQKGVDYIITQQIKPNQFLDFIDEPEFSIYNTLYYAQAKKIQDAPNAFIINFVNKYRSHFNLDTLKTLLKHYSYTDLTSFYENEQVLHENIQLVADPSYPYLVLDQDRSVYRYVPSELVEQEGVSIKQTMQKNLEAMCSDYEKLKNQEDHLKVIEGYTSYEQVLEAYYTYSSQLGDYIDRFIYSAGENEMQLGYSIRLEPSIKWNATMIEQKLFLDNDYAKAQEQLDDNEIDQLNWLKSNAWRYGFIIRYPEGKEELTGHWYQPFLLRYVGKENAKIMFEEGQVMETMKFSEEN</sequence>
<gene>
    <name evidence="2" type="ORF">BO225_09475</name>
</gene>
<organism evidence="2 3">
    <name type="scientific">Dubosiella newyorkensis</name>
    <dbReference type="NCBI Taxonomy" id="1862672"/>
    <lineage>
        <taxon>Bacteria</taxon>
        <taxon>Bacillati</taxon>
        <taxon>Bacillota</taxon>
        <taxon>Erysipelotrichia</taxon>
        <taxon>Erysipelotrichales</taxon>
        <taxon>Erysipelotrichaceae</taxon>
        <taxon>Dubosiella</taxon>
    </lineage>
</organism>
<feature type="domain" description="D-alanyl-D-alanine carboxypeptidase-like core" evidence="1">
    <location>
        <begin position="152"/>
        <end position="298"/>
    </location>
</feature>
<protein>
    <recommendedName>
        <fullName evidence="1">D-alanyl-D-alanine carboxypeptidase-like core domain-containing protein</fullName>
    </recommendedName>
</protein>
<accession>A0A1U7NKU6</accession>
<proteinExistence type="predicted"/>
<dbReference type="InterPro" id="IPR003709">
    <property type="entry name" value="VanY-like_core_dom"/>
</dbReference>
<dbReference type="PANTHER" id="PTHR34385">
    <property type="entry name" value="D-ALANYL-D-ALANINE CARBOXYPEPTIDASE"/>
    <property type="match status" value="1"/>
</dbReference>
<evidence type="ECO:0000313" key="3">
    <source>
        <dbReference type="Proteomes" id="UP000186705"/>
    </source>
</evidence>
<reference evidence="2 3" key="1">
    <citation type="submission" date="2016-11" db="EMBL/GenBank/DDBJ databases">
        <title>Description of two novel members of the family Erysipelotrichaceae: Ileibacterium lipovorans gen. nov., sp. nov. and Dubosiella newyorkensis, gen. nov., sp. nov.</title>
        <authorList>
            <person name="Cox L.M."/>
            <person name="Sohn J."/>
            <person name="Tyrrell K.L."/>
            <person name="Citron D.M."/>
            <person name="Lawson P.A."/>
            <person name="Patel N.B."/>
            <person name="Iizumi T."/>
            <person name="Perez-Perez G.I."/>
            <person name="Goldstein E.J."/>
            <person name="Blaser M.J."/>
        </authorList>
    </citation>
    <scope>NUCLEOTIDE SEQUENCE [LARGE SCALE GENOMIC DNA]</scope>
    <source>
        <strain evidence="2 3">NYU-BL-A4</strain>
    </source>
</reference>
<dbReference type="InterPro" id="IPR058193">
    <property type="entry name" value="VanY/YodJ_core_dom"/>
</dbReference>
<comment type="caution">
    <text evidence="2">The sequence shown here is derived from an EMBL/GenBank/DDBJ whole genome shotgun (WGS) entry which is preliminary data.</text>
</comment>
<keyword evidence="3" id="KW-1185">Reference proteome</keyword>
<dbReference type="STRING" id="1862672.BO225_09475"/>
<name>A0A1U7NKU6_9FIRM</name>
<dbReference type="Gene3D" id="3.30.1380.10">
    <property type="match status" value="1"/>
</dbReference>